<reference evidence="2" key="1">
    <citation type="submission" date="2020-05" db="EMBL/GenBank/DDBJ databases">
        <authorList>
            <person name="Chiriac C."/>
            <person name="Salcher M."/>
            <person name="Ghai R."/>
            <person name="Kavagutti S V."/>
        </authorList>
    </citation>
    <scope>NUCLEOTIDE SEQUENCE</scope>
</reference>
<dbReference type="EMBL" id="LR797424">
    <property type="protein sequence ID" value="CAB4215678.1"/>
    <property type="molecule type" value="Genomic_DNA"/>
</dbReference>
<proteinExistence type="predicted"/>
<evidence type="ECO:0000313" key="5">
    <source>
        <dbReference type="EMBL" id="CAB4215678.1"/>
    </source>
</evidence>
<keyword evidence="1" id="KW-0812">Transmembrane</keyword>
<evidence type="ECO:0000313" key="3">
    <source>
        <dbReference type="EMBL" id="CAB4184107.1"/>
    </source>
</evidence>
<dbReference type="EMBL" id="LR798406">
    <property type="protein sequence ID" value="CAB5229964.1"/>
    <property type="molecule type" value="Genomic_DNA"/>
</dbReference>
<name>A0A6J5QBH8_9CAUD</name>
<evidence type="ECO:0000256" key="1">
    <source>
        <dbReference type="SAM" id="Phobius"/>
    </source>
</evidence>
<feature type="transmembrane region" description="Helical" evidence="1">
    <location>
        <begin position="39"/>
        <end position="59"/>
    </location>
</feature>
<protein>
    <submittedName>
        <fullName evidence="2">Uncharacterized protein</fullName>
    </submittedName>
</protein>
<feature type="transmembrane region" description="Helical" evidence="1">
    <location>
        <begin position="71"/>
        <end position="92"/>
    </location>
</feature>
<dbReference type="EMBL" id="LR797052">
    <property type="protein sequence ID" value="CAB4184107.1"/>
    <property type="molecule type" value="Genomic_DNA"/>
</dbReference>
<feature type="transmembrane region" description="Helical" evidence="1">
    <location>
        <begin position="6"/>
        <end position="27"/>
    </location>
</feature>
<gene>
    <name evidence="2" type="ORF">UFOVP1022_5</name>
    <name evidence="3" type="ORF">UFOVP1110_36</name>
    <name evidence="4" type="ORF">UFOVP1378_38</name>
    <name evidence="5" type="ORF">UFOVP1474_48</name>
    <name evidence="6" type="ORF">UFOVP1561_22</name>
</gene>
<accession>A0A6J5QBH8</accession>
<organism evidence="2">
    <name type="scientific">uncultured Caudovirales phage</name>
    <dbReference type="NCBI Taxonomy" id="2100421"/>
    <lineage>
        <taxon>Viruses</taxon>
        <taxon>Duplodnaviria</taxon>
        <taxon>Heunggongvirae</taxon>
        <taxon>Uroviricota</taxon>
        <taxon>Caudoviricetes</taxon>
        <taxon>Peduoviridae</taxon>
        <taxon>Maltschvirus</taxon>
        <taxon>Maltschvirus maltsch</taxon>
    </lineage>
</organism>
<sequence>MTVINWLLGVLIIEFVAILTVAYLAFGGFFTDMRMLSKIGIFVMTAGLIVQIMRTLYFIDYGSYPVDTFFPLWITKDIGASIIIFDLAILHFKRNK</sequence>
<dbReference type="EMBL" id="LR797318">
    <property type="protein sequence ID" value="CAB4202765.1"/>
    <property type="molecule type" value="Genomic_DNA"/>
</dbReference>
<keyword evidence="1" id="KW-0472">Membrane</keyword>
<evidence type="ECO:0000313" key="6">
    <source>
        <dbReference type="EMBL" id="CAB5229964.1"/>
    </source>
</evidence>
<keyword evidence="1" id="KW-1133">Transmembrane helix</keyword>
<evidence type="ECO:0000313" key="4">
    <source>
        <dbReference type="EMBL" id="CAB4202765.1"/>
    </source>
</evidence>
<evidence type="ECO:0000313" key="2">
    <source>
        <dbReference type="EMBL" id="CAB4178768.1"/>
    </source>
</evidence>
<dbReference type="EMBL" id="LR796978">
    <property type="protein sequence ID" value="CAB4178768.1"/>
    <property type="molecule type" value="Genomic_DNA"/>
</dbReference>